<dbReference type="PANTHER" id="PTHR46795">
    <property type="entry name" value="ABC TRANSPORTER PERMEASE-RELATED-RELATED"/>
    <property type="match status" value="1"/>
</dbReference>
<feature type="transmembrane region" description="Helical" evidence="6">
    <location>
        <begin position="195"/>
        <end position="214"/>
    </location>
</feature>
<reference evidence="8" key="1">
    <citation type="submission" date="2020-09" db="EMBL/GenBank/DDBJ databases">
        <title>Draft Genome Sequence of Paenibacillus sp. WST5.</title>
        <authorList>
            <person name="Bao Z."/>
        </authorList>
    </citation>
    <scope>NUCLEOTIDE SEQUENCE</scope>
    <source>
        <strain evidence="8">WST5</strain>
    </source>
</reference>
<keyword evidence="2 6" id="KW-1003">Cell membrane</keyword>
<evidence type="ECO:0000313" key="9">
    <source>
        <dbReference type="Proteomes" id="UP000650466"/>
    </source>
</evidence>
<comment type="similarity">
    <text evidence="6">Belongs to the ABC-4 integral membrane protein family.</text>
</comment>
<feature type="transmembrane region" description="Helical" evidence="6">
    <location>
        <begin position="226"/>
        <end position="252"/>
    </location>
</feature>
<feature type="transmembrane region" description="Helical" evidence="6">
    <location>
        <begin position="281"/>
        <end position="300"/>
    </location>
</feature>
<comment type="caution">
    <text evidence="8">The sequence shown here is derived from an EMBL/GenBank/DDBJ whole genome shotgun (WGS) entry which is preliminary data.</text>
</comment>
<evidence type="ECO:0000313" key="8">
    <source>
        <dbReference type="EMBL" id="MBD0382413.1"/>
    </source>
</evidence>
<feature type="transmembrane region" description="Helical" evidence="6">
    <location>
        <begin position="151"/>
        <end position="174"/>
    </location>
</feature>
<dbReference type="EMBL" id="JACVVD010000007">
    <property type="protein sequence ID" value="MBD0382413.1"/>
    <property type="molecule type" value="Genomic_DNA"/>
</dbReference>
<dbReference type="PIRSF" id="PIRSF018968">
    <property type="entry name" value="ABC_permease_BceB"/>
    <property type="match status" value="1"/>
</dbReference>
<evidence type="ECO:0000256" key="5">
    <source>
        <dbReference type="ARBA" id="ARBA00023136"/>
    </source>
</evidence>
<accession>A0A926KSB4</accession>
<keyword evidence="6" id="KW-0813">Transport</keyword>
<comment type="subcellular location">
    <subcellularLocation>
        <location evidence="1 6">Cell membrane</location>
        <topology evidence="1 6">Multi-pass membrane protein</topology>
    </subcellularLocation>
</comment>
<dbReference type="GO" id="GO:0055085">
    <property type="term" value="P:transmembrane transport"/>
    <property type="evidence" value="ECO:0007669"/>
    <property type="project" value="UniProtKB-UniRule"/>
</dbReference>
<sequence>MTFRQFAYRNVVRNKRTYAAYFLSSAFSVMIFFVCALFIFNPHIQEGIIFAIAVQAMLAAEFIMYVFSFFFVLYSVGSFLKTRKREFGILLMHGMTTGQLNRMVFLENMLIGVGAIVAGIIAGLLTGKLFLMIGSSFLGISPLPFYLSWKALILTIGSFVLLFLLISLCTSVLVRTNRLIDLFQADQKPKSEPKASMFLSLAAAVLLIASYDLAATASSASVMIRMFPVIGMTIIGTYFFYTQLSIFMIRLLQKNRLLFWRKTNMLTISSLAYRIKDNARMFFMVTIVSTVAFCAVGAFASMNSLSKEFAADYPAAIGYVAKEGNPIEQRHLGEIKAELELKGVAYQVGDMPIKYADIASSTSRFKPEHLPLISFSDYKKSSLMAGFKFEERPLSGNEALVLLGSLRDKSAMGAREKATYTLKENGLVIQEIGFTQHVGMPDYLLADMDGSFGGFVVSDQVFNQVAAARTDHFTGFYVENFGLTEGMASRLTRDGVTRYDTDQPYAITVSGTLYTVQKSLFGTMLFAALLVGTVFFIAAGSFLYFRLYADLDYDRRQYATIAKVGLTEQELNRIVTRQVSLLFFVPVGFAIVHSIFAFMALQSLYYLSIAAEMGVVLISFFIAQVIYFFIIRYRYLRNLKKSLI</sequence>
<evidence type="ECO:0000256" key="3">
    <source>
        <dbReference type="ARBA" id="ARBA00022692"/>
    </source>
</evidence>
<name>A0A926KSB4_9BACL</name>
<protein>
    <submittedName>
        <fullName evidence="8">ABC transporter permease</fullName>
    </submittedName>
</protein>
<organism evidence="8 9">
    <name type="scientific">Paenibacillus sedimenti</name>
    <dbReference type="NCBI Taxonomy" id="2770274"/>
    <lineage>
        <taxon>Bacteria</taxon>
        <taxon>Bacillati</taxon>
        <taxon>Bacillota</taxon>
        <taxon>Bacilli</taxon>
        <taxon>Bacillales</taxon>
        <taxon>Paenibacillaceae</taxon>
        <taxon>Paenibacillus</taxon>
    </lineage>
</organism>
<evidence type="ECO:0000256" key="2">
    <source>
        <dbReference type="ARBA" id="ARBA00022475"/>
    </source>
</evidence>
<dbReference type="InterPro" id="IPR027022">
    <property type="entry name" value="ABC_permease_BceB-typ"/>
</dbReference>
<keyword evidence="4 6" id="KW-1133">Transmembrane helix</keyword>
<dbReference type="InterPro" id="IPR003838">
    <property type="entry name" value="ABC3_permease_C"/>
</dbReference>
<dbReference type="GO" id="GO:0005886">
    <property type="term" value="C:plasma membrane"/>
    <property type="evidence" value="ECO:0007669"/>
    <property type="project" value="UniProtKB-SubCell"/>
</dbReference>
<dbReference type="Pfam" id="PF02687">
    <property type="entry name" value="FtsX"/>
    <property type="match status" value="1"/>
</dbReference>
<keyword evidence="5 6" id="KW-0472">Membrane</keyword>
<keyword evidence="9" id="KW-1185">Reference proteome</keyword>
<feature type="transmembrane region" description="Helical" evidence="6">
    <location>
        <begin position="47"/>
        <end position="76"/>
    </location>
</feature>
<dbReference type="InterPro" id="IPR052536">
    <property type="entry name" value="ABC-4_Integral_Memb_Prot"/>
</dbReference>
<feature type="transmembrane region" description="Helical" evidence="6">
    <location>
        <begin position="605"/>
        <end position="631"/>
    </location>
</feature>
<proteinExistence type="inferred from homology"/>
<feature type="transmembrane region" description="Helical" evidence="6">
    <location>
        <begin position="20"/>
        <end position="41"/>
    </location>
</feature>
<feature type="transmembrane region" description="Helical" evidence="6">
    <location>
        <begin position="520"/>
        <end position="545"/>
    </location>
</feature>
<evidence type="ECO:0000259" key="7">
    <source>
        <dbReference type="Pfam" id="PF02687"/>
    </source>
</evidence>
<feature type="domain" description="ABC3 transporter permease C-terminal" evidence="7">
    <location>
        <begin position="62"/>
        <end position="175"/>
    </location>
</feature>
<feature type="transmembrane region" description="Helical" evidence="6">
    <location>
        <begin position="109"/>
        <end position="131"/>
    </location>
</feature>
<evidence type="ECO:0000256" key="6">
    <source>
        <dbReference type="PIRNR" id="PIRNR018968"/>
    </source>
</evidence>
<gene>
    <name evidence="8" type="ORF">ICC18_20040</name>
</gene>
<dbReference type="RefSeq" id="WP_188176197.1">
    <property type="nucleotide sequence ID" value="NZ_JACVVD010000007.1"/>
</dbReference>
<evidence type="ECO:0000256" key="4">
    <source>
        <dbReference type="ARBA" id="ARBA00022989"/>
    </source>
</evidence>
<dbReference type="PANTHER" id="PTHR46795:SF2">
    <property type="entry name" value="ABC TRANSPORTER, PERMEASE PROTEIN"/>
    <property type="match status" value="1"/>
</dbReference>
<dbReference type="Proteomes" id="UP000650466">
    <property type="component" value="Unassembled WGS sequence"/>
</dbReference>
<evidence type="ECO:0000256" key="1">
    <source>
        <dbReference type="ARBA" id="ARBA00004651"/>
    </source>
</evidence>
<keyword evidence="3 6" id="KW-0812">Transmembrane</keyword>
<dbReference type="AlphaFoldDB" id="A0A926KSB4"/>
<feature type="transmembrane region" description="Helical" evidence="6">
    <location>
        <begin position="579"/>
        <end position="599"/>
    </location>
</feature>